<dbReference type="PANTHER" id="PTHR43523:SF6">
    <property type="entry name" value="GLYCOGEN BIOSYNTHESIS PROTEIN GLGD"/>
    <property type="match status" value="1"/>
</dbReference>
<dbReference type="RefSeq" id="WP_021658200.1">
    <property type="nucleotide sequence ID" value="NZ_FQVY01000003.1"/>
</dbReference>
<keyword evidence="8" id="KW-1185">Reference proteome</keyword>
<dbReference type="InterPro" id="IPR005835">
    <property type="entry name" value="NTP_transferase_dom"/>
</dbReference>
<evidence type="ECO:0000313" key="7">
    <source>
        <dbReference type="Proteomes" id="UP000184089"/>
    </source>
</evidence>
<evidence type="ECO:0000256" key="1">
    <source>
        <dbReference type="ARBA" id="ARBA00010443"/>
    </source>
</evidence>
<sequence>MRKDVFGLVYAGEENINLRELVNLRSVSALPVGGRYRVIDFTLSNMVNSGIRNIGIIPKKNYQSLIDHVGSGKDWNLDRKTDGLFILPPYDTFENTGSYNGLVDTLKGASAYIRRAPQKYCLLTGSFTLFNCDYYGMFERHMDTGADITMLYNEEPTCAEKGAHFKDLRLTMNDDGRITDMQYRSEKSSQKKVGMDVYLVRKDLLEYLVDDAMAHGKYNFVTDVLIKNLKHLKIYGYKHGGYVSRLSSAASYQQLNMDFLKPEVQDDLFCKERPIYTKVKDGAPAKYGSEALVKNSLIGSGCVIEGEVENSVLFRGVYVGKGAKIKNSIVMQDSRIYENTSLDQVIVDKRVNVRPYSNLVGSQEYPLIIPKGAVV</sequence>
<dbReference type="NCBIfam" id="TIGR02092">
    <property type="entry name" value="glgD"/>
    <property type="match status" value="1"/>
</dbReference>
<dbReference type="SUPFAM" id="SSF51161">
    <property type="entry name" value="Trimeric LpxA-like enzymes"/>
    <property type="match status" value="1"/>
</dbReference>
<evidence type="ECO:0000259" key="3">
    <source>
        <dbReference type="Pfam" id="PF00483"/>
    </source>
</evidence>
<evidence type="ECO:0000256" key="2">
    <source>
        <dbReference type="ARBA" id="ARBA00023056"/>
    </source>
</evidence>
<protein>
    <submittedName>
        <fullName evidence="5 6">Glucose-1-phosphate adenylyltransferase</fullName>
        <ecNumber evidence="5">2.7.7.27</ecNumber>
    </submittedName>
</protein>
<dbReference type="EMBL" id="FQVY01000003">
    <property type="protein sequence ID" value="SHG29130.1"/>
    <property type="molecule type" value="Genomic_DNA"/>
</dbReference>
<reference evidence="7" key="1">
    <citation type="submission" date="2016-11" db="EMBL/GenBank/DDBJ databases">
        <authorList>
            <person name="Jaros S."/>
            <person name="Januszkiewicz K."/>
            <person name="Wedrychowicz H."/>
        </authorList>
    </citation>
    <scope>NUCLEOTIDE SEQUENCE [LARGE SCALE GENOMIC DNA]</scope>
    <source>
        <strain evidence="7">DSM 4029</strain>
    </source>
</reference>
<dbReference type="SUPFAM" id="SSF53448">
    <property type="entry name" value="Nucleotide-diphospho-sugar transferases"/>
    <property type="match status" value="1"/>
</dbReference>
<reference evidence="5 8" key="3">
    <citation type="journal article" date="2019" name="Nat. Med.">
        <title>A library of human gut bacterial isolates paired with longitudinal multiomics data enables mechanistic microbiome research.</title>
        <authorList>
            <person name="Poyet M."/>
            <person name="Groussin M."/>
            <person name="Gibbons S.M."/>
            <person name="Avila-Pacheco J."/>
            <person name="Jiang X."/>
            <person name="Kearney S.M."/>
            <person name="Perrotta A.R."/>
            <person name="Berdy B."/>
            <person name="Zhao S."/>
            <person name="Lieberman T.D."/>
            <person name="Swanson P.K."/>
            <person name="Smith M."/>
            <person name="Roesemann S."/>
            <person name="Alexander J.E."/>
            <person name="Rich S.A."/>
            <person name="Livny J."/>
            <person name="Vlamakis H."/>
            <person name="Clish C."/>
            <person name="Bullock K."/>
            <person name="Deik A."/>
            <person name="Scott J."/>
            <person name="Pierce K.A."/>
            <person name="Xavier R.J."/>
            <person name="Alm E.J."/>
        </authorList>
    </citation>
    <scope>NUCLEOTIDE SEQUENCE [LARGE SCALE GENOMIC DNA]</scope>
    <source>
        <strain evidence="5 8">BIOML-A2</strain>
    </source>
</reference>
<dbReference type="InterPro" id="IPR011832">
    <property type="entry name" value="GlgDAde_trans"/>
</dbReference>
<keyword evidence="2" id="KW-0320">Glycogen biosynthesis</keyword>
<dbReference type="Pfam" id="PF24894">
    <property type="entry name" value="Hexapep_GlmU"/>
    <property type="match status" value="1"/>
</dbReference>
<dbReference type="GO" id="GO:0005978">
    <property type="term" value="P:glycogen biosynthetic process"/>
    <property type="evidence" value="ECO:0007669"/>
    <property type="project" value="UniProtKB-KW"/>
</dbReference>
<name>A0AAQ1RWB8_9FIRM</name>
<reference evidence="6" key="2">
    <citation type="submission" date="2016-11" db="EMBL/GenBank/DDBJ databases">
        <authorList>
            <person name="Varghese N."/>
            <person name="Submissions S."/>
        </authorList>
    </citation>
    <scope>NUCLEOTIDE SEQUENCE</scope>
    <source>
        <strain evidence="6">DSM 4029</strain>
    </source>
</reference>
<dbReference type="GO" id="GO:0008878">
    <property type="term" value="F:glucose-1-phosphate adenylyltransferase activity"/>
    <property type="evidence" value="ECO:0007669"/>
    <property type="project" value="UniProtKB-EC"/>
</dbReference>
<evidence type="ECO:0000313" key="6">
    <source>
        <dbReference type="EMBL" id="SHG29130.1"/>
    </source>
</evidence>
<dbReference type="Proteomes" id="UP000184089">
    <property type="component" value="Unassembled WGS sequence"/>
</dbReference>
<dbReference type="InterPro" id="IPR011004">
    <property type="entry name" value="Trimer_LpxA-like_sf"/>
</dbReference>
<gene>
    <name evidence="5" type="primary">glgD</name>
    <name evidence="5" type="ORF">GT747_13305</name>
    <name evidence="6" type="ORF">SAMN05444424_1995</name>
</gene>
<evidence type="ECO:0000313" key="8">
    <source>
        <dbReference type="Proteomes" id="UP000474718"/>
    </source>
</evidence>
<organism evidence="6 7">
    <name type="scientific">Bittarella massiliensis</name>
    <name type="common">ex Durand et al. 2017</name>
    <dbReference type="NCBI Taxonomy" id="1720313"/>
    <lineage>
        <taxon>Bacteria</taxon>
        <taxon>Bacillati</taxon>
        <taxon>Bacillota</taxon>
        <taxon>Clostridia</taxon>
        <taxon>Eubacteriales</taxon>
        <taxon>Oscillospiraceae</taxon>
        <taxon>Bittarella (ex Durand et al. 2017)</taxon>
    </lineage>
</organism>
<dbReference type="Pfam" id="PF00483">
    <property type="entry name" value="NTP_transferase"/>
    <property type="match status" value="1"/>
</dbReference>
<dbReference type="Proteomes" id="UP000474718">
    <property type="component" value="Unassembled WGS sequence"/>
</dbReference>
<comment type="caution">
    <text evidence="6">The sequence shown here is derived from an EMBL/GenBank/DDBJ whole genome shotgun (WGS) entry which is preliminary data.</text>
</comment>
<proteinExistence type="inferred from homology"/>
<feature type="domain" description="Glucose-1-phosphate adenylyltransferase/Bifunctional protein GlmU-like C-terminal hexapeptide" evidence="4">
    <location>
        <begin position="288"/>
        <end position="356"/>
    </location>
</feature>
<dbReference type="CDD" id="cd02508">
    <property type="entry name" value="ADP_Glucose_PP"/>
    <property type="match status" value="1"/>
</dbReference>
<dbReference type="EMBL" id="WWVX01000010">
    <property type="protein sequence ID" value="MZL70728.1"/>
    <property type="molecule type" value="Genomic_DNA"/>
</dbReference>
<dbReference type="EC" id="2.7.7.27" evidence="5"/>
<dbReference type="InterPro" id="IPR056818">
    <property type="entry name" value="GlmU/GlgC-like_hexapep"/>
</dbReference>
<feature type="domain" description="Nucleotidyl transferase" evidence="3">
    <location>
        <begin position="18"/>
        <end position="237"/>
    </location>
</feature>
<keyword evidence="5" id="KW-0808">Transferase</keyword>
<dbReference type="Gene3D" id="3.90.550.10">
    <property type="entry name" value="Spore Coat Polysaccharide Biosynthesis Protein SpsA, Chain A"/>
    <property type="match status" value="1"/>
</dbReference>
<dbReference type="PANTHER" id="PTHR43523">
    <property type="entry name" value="GLUCOSE-1-PHOSPHATE ADENYLYLTRANSFERASE-RELATED"/>
    <property type="match status" value="1"/>
</dbReference>
<evidence type="ECO:0000313" key="5">
    <source>
        <dbReference type="EMBL" id="MZL70728.1"/>
    </source>
</evidence>
<dbReference type="AlphaFoldDB" id="A0AAQ1RWB8"/>
<keyword evidence="6" id="KW-0548">Nucleotidyltransferase</keyword>
<dbReference type="InterPro" id="IPR011831">
    <property type="entry name" value="ADP-Glc_PPase"/>
</dbReference>
<dbReference type="Gene3D" id="2.160.10.10">
    <property type="entry name" value="Hexapeptide repeat proteins"/>
    <property type="match status" value="1"/>
</dbReference>
<comment type="similarity">
    <text evidence="1">Belongs to the bacterial/plant glucose-1-phosphate adenylyltransferase family.</text>
</comment>
<evidence type="ECO:0000259" key="4">
    <source>
        <dbReference type="Pfam" id="PF24894"/>
    </source>
</evidence>
<accession>A0AAQ1RWB8</accession>
<dbReference type="InterPro" id="IPR029044">
    <property type="entry name" value="Nucleotide-diphossugar_trans"/>
</dbReference>
<dbReference type="CDD" id="cd04651">
    <property type="entry name" value="LbH_G1P_AT_C"/>
    <property type="match status" value="1"/>
</dbReference>